<evidence type="ECO:0000313" key="3">
    <source>
        <dbReference type="EMBL" id="KAF2279209.1"/>
    </source>
</evidence>
<dbReference type="GO" id="GO:0016747">
    <property type="term" value="F:acyltransferase activity, transferring groups other than amino-acyl groups"/>
    <property type="evidence" value="ECO:0007669"/>
    <property type="project" value="InterPro"/>
</dbReference>
<proteinExistence type="predicted"/>
<dbReference type="GeneID" id="54550822"/>
<dbReference type="AlphaFoldDB" id="A0A6A6JVX4"/>
<feature type="region of interest" description="Disordered" evidence="1">
    <location>
        <begin position="271"/>
        <end position="291"/>
    </location>
</feature>
<dbReference type="Proteomes" id="UP000800097">
    <property type="component" value="Unassembled WGS sequence"/>
</dbReference>
<gene>
    <name evidence="3" type="ORF">EI97DRAFT_430302</name>
</gene>
<reference evidence="3" key="1">
    <citation type="journal article" date="2020" name="Stud. Mycol.">
        <title>101 Dothideomycetes genomes: a test case for predicting lifestyles and emergence of pathogens.</title>
        <authorList>
            <person name="Haridas S."/>
            <person name="Albert R."/>
            <person name="Binder M."/>
            <person name="Bloem J."/>
            <person name="Labutti K."/>
            <person name="Salamov A."/>
            <person name="Andreopoulos B."/>
            <person name="Baker S."/>
            <person name="Barry K."/>
            <person name="Bills G."/>
            <person name="Bluhm B."/>
            <person name="Cannon C."/>
            <person name="Castanera R."/>
            <person name="Culley D."/>
            <person name="Daum C."/>
            <person name="Ezra D."/>
            <person name="Gonzalez J."/>
            <person name="Henrissat B."/>
            <person name="Kuo A."/>
            <person name="Liang C."/>
            <person name="Lipzen A."/>
            <person name="Lutzoni F."/>
            <person name="Magnuson J."/>
            <person name="Mondo S."/>
            <person name="Nolan M."/>
            <person name="Ohm R."/>
            <person name="Pangilinan J."/>
            <person name="Park H.-J."/>
            <person name="Ramirez L."/>
            <person name="Alfaro M."/>
            <person name="Sun H."/>
            <person name="Tritt A."/>
            <person name="Yoshinaga Y."/>
            <person name="Zwiers L.-H."/>
            <person name="Turgeon B."/>
            <person name="Goodwin S."/>
            <person name="Spatafora J."/>
            <person name="Crous P."/>
            <person name="Grigoriev I."/>
        </authorList>
    </citation>
    <scope>NUCLEOTIDE SEQUENCE</scope>
    <source>
        <strain evidence="3">CBS 379.55</strain>
    </source>
</reference>
<dbReference type="Gene3D" id="3.40.630.30">
    <property type="match status" value="1"/>
</dbReference>
<dbReference type="CDD" id="cd04301">
    <property type="entry name" value="NAT_SF"/>
    <property type="match status" value="1"/>
</dbReference>
<dbReference type="RefSeq" id="XP_033656748.1">
    <property type="nucleotide sequence ID" value="XM_033797647.1"/>
</dbReference>
<evidence type="ECO:0000259" key="2">
    <source>
        <dbReference type="PROSITE" id="PS51186"/>
    </source>
</evidence>
<feature type="compositionally biased region" description="Low complexity" evidence="1">
    <location>
        <begin position="1"/>
        <end position="13"/>
    </location>
</feature>
<dbReference type="PROSITE" id="PS51186">
    <property type="entry name" value="GNAT"/>
    <property type="match status" value="1"/>
</dbReference>
<evidence type="ECO:0000256" key="1">
    <source>
        <dbReference type="SAM" id="MobiDB-lite"/>
    </source>
</evidence>
<protein>
    <recommendedName>
        <fullName evidence="2">N-acetyltransferase domain-containing protein</fullName>
    </recommendedName>
</protein>
<dbReference type="InterPro" id="IPR016181">
    <property type="entry name" value="Acyl_CoA_acyltransferase"/>
</dbReference>
<feature type="compositionally biased region" description="Basic and acidic residues" evidence="1">
    <location>
        <begin position="276"/>
        <end position="288"/>
    </location>
</feature>
<feature type="compositionally biased region" description="Polar residues" evidence="1">
    <location>
        <begin position="14"/>
        <end position="44"/>
    </location>
</feature>
<evidence type="ECO:0000313" key="4">
    <source>
        <dbReference type="Proteomes" id="UP000800097"/>
    </source>
</evidence>
<dbReference type="InterPro" id="IPR000182">
    <property type="entry name" value="GNAT_dom"/>
</dbReference>
<keyword evidence="4" id="KW-1185">Reference proteome</keyword>
<feature type="region of interest" description="Disordered" evidence="1">
    <location>
        <begin position="1"/>
        <end position="44"/>
    </location>
</feature>
<organism evidence="3 4">
    <name type="scientific">Westerdykella ornata</name>
    <dbReference type="NCBI Taxonomy" id="318751"/>
    <lineage>
        <taxon>Eukaryota</taxon>
        <taxon>Fungi</taxon>
        <taxon>Dikarya</taxon>
        <taxon>Ascomycota</taxon>
        <taxon>Pezizomycotina</taxon>
        <taxon>Dothideomycetes</taxon>
        <taxon>Pleosporomycetidae</taxon>
        <taxon>Pleosporales</taxon>
        <taxon>Sporormiaceae</taxon>
        <taxon>Westerdykella</taxon>
    </lineage>
</organism>
<dbReference type="SUPFAM" id="SSF55729">
    <property type="entry name" value="Acyl-CoA N-acyltransferases (Nat)"/>
    <property type="match status" value="1"/>
</dbReference>
<dbReference type="Pfam" id="PF13508">
    <property type="entry name" value="Acetyltransf_7"/>
    <property type="match status" value="1"/>
</dbReference>
<name>A0A6A6JVX4_WESOR</name>
<dbReference type="EMBL" id="ML986486">
    <property type="protein sequence ID" value="KAF2279209.1"/>
    <property type="molecule type" value="Genomic_DNA"/>
</dbReference>
<feature type="domain" description="N-acetyltransferase" evidence="2">
    <location>
        <begin position="151"/>
        <end position="287"/>
    </location>
</feature>
<sequence length="306" mass="33263">METTPAPLAPLTTEQPSTSAPAPETQKNANPQPTSNPNNVKINITTSSTGSDYATPAATLFASAYSTDPVFAYLLNNLGPKKQSRARAKLFGLLCMLFAMDGLEFWEASISSPSDPNRNEEGGEDGKPHFHAALVLATPGPKTSWSVSASTIFNLLFRSALLPFIFLIGPRQFGVMNGEYASLCEPVRKAYLAKTLGTGEGKEDEYFEVKLVATDEAYRGRGLCPALMRKVQERAAREGKPVWLEASNANARRQYLKLGFKEVREEGPLKLGQGKCGEDGQKKKKGEEGATGVSVWPMVWWPEGSK</sequence>
<dbReference type="OrthoDB" id="544277at2759"/>
<accession>A0A6A6JVX4</accession>
<dbReference type="PANTHER" id="PTHR42791">
    <property type="entry name" value="GNAT FAMILY ACETYLTRANSFERASE"/>
    <property type="match status" value="1"/>
</dbReference>
<dbReference type="InterPro" id="IPR052523">
    <property type="entry name" value="Trichothecene_AcTrans"/>
</dbReference>
<dbReference type="PANTHER" id="PTHR42791:SF1">
    <property type="entry name" value="N-ACETYLTRANSFERASE DOMAIN-CONTAINING PROTEIN"/>
    <property type="match status" value="1"/>
</dbReference>